<name>A0A4Y2AML2_ARAVE</name>
<sequence>MDLIPSDRLLFIRACIGGIVVEFLEDHPYSLTIKEYPLPGCFLKYEYATLVSDHLPVASGLFRWFRSAVSHCNSQNGRVLINEMVDVFRHYKDELSIPLREYVLSEGIIEICYRVQIDDSQLMRQVIDLLYESWSSFGSLHFSAILKPSHYRASGGRTHADPKQPDFLTFYLEHARRLKLEYNGARFIDVSVYSSIRKAPVFIAADIWCWKPLLRYLQFGAKFENVMVDHSTTRNGVQSALTDTLRNLIRHLWVRLVQPATALSLTDPEVIQEYCSSLNREVRDLCHTLKIILRAIKRLRHDVLEFVIRDHSDQWVVEINSHTVINHPAVHMLLPTLSQRYGSPMQLQHACRWAVRNRLNENWQLPAGINALPIPNKMKKYLNLLSD</sequence>
<keyword evidence="1" id="KW-0833">Ubl conjugation pathway</keyword>
<dbReference type="InterPro" id="IPR001496">
    <property type="entry name" value="SOCS_box"/>
</dbReference>
<evidence type="ECO:0000313" key="5">
    <source>
        <dbReference type="Proteomes" id="UP000499080"/>
    </source>
</evidence>
<dbReference type="PANTHER" id="PTHR20966:SF2">
    <property type="entry name" value="ANKYRIN REPEAT AND SOCS BOX PROTEIN 17"/>
    <property type="match status" value="1"/>
</dbReference>
<dbReference type="CDD" id="cd03587">
    <property type="entry name" value="SOCS"/>
    <property type="match status" value="1"/>
</dbReference>
<reference evidence="4 5" key="1">
    <citation type="journal article" date="2019" name="Sci. Rep.">
        <title>Orb-weaving spider Araneus ventricosus genome elucidates the spidroin gene catalogue.</title>
        <authorList>
            <person name="Kono N."/>
            <person name="Nakamura H."/>
            <person name="Ohtoshi R."/>
            <person name="Moran D.A.P."/>
            <person name="Shinohara A."/>
            <person name="Yoshida Y."/>
            <person name="Fujiwara M."/>
            <person name="Mori M."/>
            <person name="Tomita M."/>
            <person name="Arakawa K."/>
        </authorList>
    </citation>
    <scope>NUCLEOTIDE SEQUENCE [LARGE SCALE GENOMIC DNA]</scope>
</reference>
<dbReference type="InterPro" id="IPR039147">
    <property type="entry name" value="ASB17"/>
</dbReference>
<dbReference type="Pfam" id="PF07525">
    <property type="entry name" value="SOCS_box"/>
    <property type="match status" value="1"/>
</dbReference>
<gene>
    <name evidence="4" type="ORF">AVEN_83117_1</name>
</gene>
<dbReference type="PROSITE" id="PS50225">
    <property type="entry name" value="SOCS"/>
    <property type="match status" value="1"/>
</dbReference>
<comment type="caution">
    <text evidence="4">The sequence shown here is derived from an EMBL/GenBank/DDBJ whole genome shotgun (WGS) entry which is preliminary data.</text>
</comment>
<feature type="domain" description="SOCS box" evidence="3">
    <location>
        <begin position="332"/>
        <end position="387"/>
    </location>
</feature>
<dbReference type="PANTHER" id="PTHR20966">
    <property type="entry name" value="ANKYRIN REPEAT AND SOCS BOX PROTEIN 17"/>
    <property type="match status" value="1"/>
</dbReference>
<evidence type="ECO:0000256" key="2">
    <source>
        <dbReference type="ARBA" id="ARBA00023043"/>
    </source>
</evidence>
<evidence type="ECO:0000313" key="4">
    <source>
        <dbReference type="EMBL" id="GBL81038.1"/>
    </source>
</evidence>
<dbReference type="SUPFAM" id="SSF158235">
    <property type="entry name" value="SOCS box-like"/>
    <property type="match status" value="1"/>
</dbReference>
<dbReference type="InterPro" id="IPR036036">
    <property type="entry name" value="SOCS_box-like_dom_sf"/>
</dbReference>
<protein>
    <recommendedName>
        <fullName evidence="3">SOCS box domain-containing protein</fullName>
    </recommendedName>
</protein>
<dbReference type="GO" id="GO:0035556">
    <property type="term" value="P:intracellular signal transduction"/>
    <property type="evidence" value="ECO:0007669"/>
    <property type="project" value="InterPro"/>
</dbReference>
<dbReference type="Proteomes" id="UP000499080">
    <property type="component" value="Unassembled WGS sequence"/>
</dbReference>
<dbReference type="OrthoDB" id="6419934at2759"/>
<evidence type="ECO:0000259" key="3">
    <source>
        <dbReference type="PROSITE" id="PS50225"/>
    </source>
</evidence>
<organism evidence="4 5">
    <name type="scientific">Araneus ventricosus</name>
    <name type="common">Orbweaver spider</name>
    <name type="synonym">Epeira ventricosa</name>
    <dbReference type="NCBI Taxonomy" id="182803"/>
    <lineage>
        <taxon>Eukaryota</taxon>
        <taxon>Metazoa</taxon>
        <taxon>Ecdysozoa</taxon>
        <taxon>Arthropoda</taxon>
        <taxon>Chelicerata</taxon>
        <taxon>Arachnida</taxon>
        <taxon>Araneae</taxon>
        <taxon>Araneomorphae</taxon>
        <taxon>Entelegynae</taxon>
        <taxon>Araneoidea</taxon>
        <taxon>Araneidae</taxon>
        <taxon>Araneus</taxon>
    </lineage>
</organism>
<dbReference type="Gene3D" id="1.10.750.20">
    <property type="entry name" value="SOCS box"/>
    <property type="match status" value="1"/>
</dbReference>
<dbReference type="SMART" id="SM00969">
    <property type="entry name" value="SOCS_box"/>
    <property type="match status" value="1"/>
</dbReference>
<keyword evidence="5" id="KW-1185">Reference proteome</keyword>
<dbReference type="EMBL" id="BGPR01000024">
    <property type="protein sequence ID" value="GBL81038.1"/>
    <property type="molecule type" value="Genomic_DNA"/>
</dbReference>
<keyword evidence="2" id="KW-0040">ANK repeat</keyword>
<accession>A0A4Y2AML2</accession>
<dbReference type="AlphaFoldDB" id="A0A4Y2AML2"/>
<proteinExistence type="predicted"/>
<evidence type="ECO:0000256" key="1">
    <source>
        <dbReference type="ARBA" id="ARBA00022786"/>
    </source>
</evidence>